<dbReference type="InterPro" id="IPR027417">
    <property type="entry name" value="P-loop_NTPase"/>
</dbReference>
<dbReference type="Pfam" id="PF02492">
    <property type="entry name" value="cobW"/>
    <property type="match status" value="1"/>
</dbReference>
<dbReference type="EMBL" id="VGLS01000871">
    <property type="protein sequence ID" value="MBM3226335.1"/>
    <property type="molecule type" value="Genomic_DNA"/>
</dbReference>
<dbReference type="SUPFAM" id="SSF52540">
    <property type="entry name" value="P-loop containing nucleoside triphosphate hydrolases"/>
    <property type="match status" value="1"/>
</dbReference>
<comment type="caution">
    <text evidence="2">The sequence shown here is derived from an EMBL/GenBank/DDBJ whole genome shotgun (WGS) entry which is preliminary data.</text>
</comment>
<feature type="domain" description="CobW/HypB/UreG nucleotide-binding" evidence="1">
    <location>
        <begin position="7"/>
        <end position="136"/>
    </location>
</feature>
<dbReference type="InterPro" id="IPR051316">
    <property type="entry name" value="Zinc-reg_GTPase_activator"/>
</dbReference>
<dbReference type="InterPro" id="IPR003495">
    <property type="entry name" value="CobW/HypB/UreG_nucleotide-bd"/>
</dbReference>
<dbReference type="Proteomes" id="UP000712673">
    <property type="component" value="Unassembled WGS sequence"/>
</dbReference>
<evidence type="ECO:0000259" key="1">
    <source>
        <dbReference type="Pfam" id="PF02492"/>
    </source>
</evidence>
<dbReference type="GO" id="GO:0005737">
    <property type="term" value="C:cytoplasm"/>
    <property type="evidence" value="ECO:0007669"/>
    <property type="project" value="TreeGrafter"/>
</dbReference>
<sequence length="158" mass="17269">MPDAKIPVTLLSGFLGAGKTTLLNRILHARQGQRLAVVVNEFGAIGIAQDLLVGADDALVELRNGCLCCTVRGDLNRCLLHLQQHRSRFAHVLVKTTGLAHPEPIILTLACDQEVQEAFSLDGMVTLVDAWHIERHLRECEVALAQIAFLVGTWSMTP</sequence>
<accession>A0A938B6B6</accession>
<reference evidence="2" key="1">
    <citation type="submission" date="2019-03" db="EMBL/GenBank/DDBJ databases">
        <title>Lake Tanganyika Metagenome-Assembled Genomes (MAGs).</title>
        <authorList>
            <person name="Tran P."/>
        </authorList>
    </citation>
    <scope>NUCLEOTIDE SEQUENCE</scope>
    <source>
        <strain evidence="2">K_DeepCast_65m_m2_066</strain>
    </source>
</reference>
<organism evidence="2 3">
    <name type="scientific">Tectimicrobiota bacterium</name>
    <dbReference type="NCBI Taxonomy" id="2528274"/>
    <lineage>
        <taxon>Bacteria</taxon>
        <taxon>Pseudomonadati</taxon>
        <taxon>Nitrospinota/Tectimicrobiota group</taxon>
        <taxon>Candidatus Tectimicrobiota</taxon>
    </lineage>
</organism>
<dbReference type="AlphaFoldDB" id="A0A938B6B6"/>
<protein>
    <submittedName>
        <fullName evidence="2">GTP-binding protein</fullName>
    </submittedName>
</protein>
<name>A0A938B6B6_UNCTE</name>
<evidence type="ECO:0000313" key="2">
    <source>
        <dbReference type="EMBL" id="MBM3226335.1"/>
    </source>
</evidence>
<proteinExistence type="predicted"/>
<dbReference type="CDD" id="cd03112">
    <property type="entry name" value="CobW-like"/>
    <property type="match status" value="1"/>
</dbReference>
<gene>
    <name evidence="2" type="ORF">FJZ47_21435</name>
</gene>
<evidence type="ECO:0000313" key="3">
    <source>
        <dbReference type="Proteomes" id="UP000712673"/>
    </source>
</evidence>
<dbReference type="PANTHER" id="PTHR13748">
    <property type="entry name" value="COBW-RELATED"/>
    <property type="match status" value="1"/>
</dbReference>
<dbReference type="PANTHER" id="PTHR13748:SF62">
    <property type="entry name" value="COBW DOMAIN-CONTAINING PROTEIN"/>
    <property type="match status" value="1"/>
</dbReference>
<dbReference type="Gene3D" id="3.40.50.300">
    <property type="entry name" value="P-loop containing nucleotide triphosphate hydrolases"/>
    <property type="match status" value="1"/>
</dbReference>